<reference evidence="3" key="1">
    <citation type="submission" date="2014-11" db="EMBL/GenBank/DDBJ databases">
        <authorList>
            <person name="Hornung B.V."/>
        </authorList>
    </citation>
    <scope>NUCLEOTIDE SEQUENCE</scope>
    <source>
        <strain evidence="3">INE</strain>
    </source>
</reference>
<feature type="domain" description="DUF1540" evidence="1">
    <location>
        <begin position="74"/>
        <end position="112"/>
    </location>
</feature>
<sequence length="115" mass="12548">MSNLKCEAVRCAYNTDRFCSANEIEVQGGNTLRGRSTYCGTFDERDQVGGMKEMSQLSQSDLSDLAGTGLDPVVACNAENCRYNHDRYCQAEGINITSAVASTAEQTECQTFAPR</sequence>
<accession>A0A8S0XX26</accession>
<dbReference type="EMBL" id="CDGJ01000096">
    <property type="protein sequence ID" value="CEJ08858.1"/>
    <property type="molecule type" value="Genomic_DNA"/>
</dbReference>
<organism evidence="2">
    <name type="scientific">Acididesulfobacillus acetoxydans</name>
    <dbReference type="NCBI Taxonomy" id="1561005"/>
    <lineage>
        <taxon>Bacteria</taxon>
        <taxon>Bacillati</taxon>
        <taxon>Bacillota</taxon>
        <taxon>Clostridia</taxon>
        <taxon>Eubacteriales</taxon>
        <taxon>Peptococcaceae</taxon>
        <taxon>Acididesulfobacillus</taxon>
    </lineage>
</organism>
<gene>
    <name evidence="2" type="ORF">DEACI_2094</name>
    <name evidence="3" type="ORF">DEACI_3339</name>
</gene>
<evidence type="ECO:0000259" key="1">
    <source>
        <dbReference type="Pfam" id="PF07561"/>
    </source>
</evidence>
<keyword evidence="4" id="KW-1185">Reference proteome</keyword>
<dbReference type="KEGG" id="aacx:DEACI_2094"/>
<dbReference type="RefSeq" id="WP_240984956.1">
    <property type="nucleotide sequence ID" value="NZ_CDGJ01000096.1"/>
</dbReference>
<evidence type="ECO:0000313" key="3">
    <source>
        <dbReference type="EMBL" id="CEJ08858.1"/>
    </source>
</evidence>
<dbReference type="Proteomes" id="UP000836597">
    <property type="component" value="Chromosome"/>
</dbReference>
<dbReference type="EMBL" id="LR746496">
    <property type="protein sequence ID" value="CAA7601427.1"/>
    <property type="molecule type" value="Genomic_DNA"/>
</dbReference>
<dbReference type="Pfam" id="PF07561">
    <property type="entry name" value="DUF1540"/>
    <property type="match status" value="2"/>
</dbReference>
<evidence type="ECO:0000313" key="4">
    <source>
        <dbReference type="Proteomes" id="UP001071230"/>
    </source>
</evidence>
<name>A0A8S0XX26_9FIRM</name>
<dbReference type="AlphaFoldDB" id="A0A8S0XX26"/>
<proteinExistence type="predicted"/>
<feature type="domain" description="DUF1540" evidence="1">
    <location>
        <begin position="5"/>
        <end position="42"/>
    </location>
</feature>
<protein>
    <recommendedName>
        <fullName evidence="1">DUF1540 domain-containing protein</fullName>
    </recommendedName>
</protein>
<reference evidence="2" key="2">
    <citation type="submission" date="2020-01" db="EMBL/GenBank/DDBJ databases">
        <authorList>
            <person name="Hornung B."/>
        </authorList>
    </citation>
    <scope>NUCLEOTIDE SEQUENCE</scope>
    <source>
        <strain evidence="2">PacBioINE</strain>
    </source>
</reference>
<evidence type="ECO:0000313" key="2">
    <source>
        <dbReference type="EMBL" id="CAA7601427.1"/>
    </source>
</evidence>
<dbReference type="Proteomes" id="UP001071230">
    <property type="component" value="Unassembled WGS sequence"/>
</dbReference>
<dbReference type="InterPro" id="IPR011437">
    <property type="entry name" value="DUF1540"/>
</dbReference>